<evidence type="ECO:0000313" key="2">
    <source>
        <dbReference type="EMBL" id="ASP48166.1"/>
    </source>
</evidence>
<gene>
    <name evidence="2" type="ORF">B5D82_10575</name>
</gene>
<protein>
    <submittedName>
        <fullName evidence="2">Sel1 repeat family protein</fullName>
    </submittedName>
</protein>
<dbReference type="Proteomes" id="UP000202259">
    <property type="component" value="Chromosome"/>
</dbReference>
<proteinExistence type="predicted"/>
<name>A0A222G8E6_9GAMM</name>
<dbReference type="EMBL" id="CP020465">
    <property type="protein sequence ID" value="ASP48166.1"/>
    <property type="molecule type" value="Genomic_DNA"/>
</dbReference>
<dbReference type="InterPro" id="IPR052945">
    <property type="entry name" value="Mitotic_Regulator"/>
</dbReference>
<keyword evidence="1" id="KW-0732">Signal</keyword>
<dbReference type="OrthoDB" id="8561742at2"/>
<dbReference type="InterPro" id="IPR006597">
    <property type="entry name" value="Sel1-like"/>
</dbReference>
<dbReference type="SUPFAM" id="SSF81901">
    <property type="entry name" value="HCP-like"/>
    <property type="match status" value="1"/>
</dbReference>
<dbReference type="InterPro" id="IPR011990">
    <property type="entry name" value="TPR-like_helical_dom_sf"/>
</dbReference>
<dbReference type="RefSeq" id="WP_081151395.1">
    <property type="nucleotide sequence ID" value="NZ_CP020465.1"/>
</dbReference>
<accession>A0A222G8E6</accession>
<organism evidence="2 3">
    <name type="scientific">Cognaticolwellia beringensis</name>
    <dbReference type="NCBI Taxonomy" id="1967665"/>
    <lineage>
        <taxon>Bacteria</taxon>
        <taxon>Pseudomonadati</taxon>
        <taxon>Pseudomonadota</taxon>
        <taxon>Gammaproteobacteria</taxon>
        <taxon>Alteromonadales</taxon>
        <taxon>Colwelliaceae</taxon>
        <taxon>Cognaticolwellia</taxon>
    </lineage>
</organism>
<keyword evidence="3" id="KW-1185">Reference proteome</keyword>
<reference evidence="2 3" key="1">
    <citation type="submission" date="2017-08" db="EMBL/GenBank/DDBJ databases">
        <title>Complete genome of Colwellia sp. NB097-1, a psychrophile bacterium ioslated from Bering Sea.</title>
        <authorList>
            <person name="Chen X."/>
        </authorList>
    </citation>
    <scope>NUCLEOTIDE SEQUENCE [LARGE SCALE GENOMIC DNA]</scope>
    <source>
        <strain evidence="2 3">NB097-1</strain>
    </source>
</reference>
<sequence>MKKLTLIALSFALFVQGSAYSADLDLGIYELNRGEFKAAIAEFEPLVAEEYAPAQYQMALIYLNGYGVLKSPEKALELLHLAASQNYSEALFDLSLLYSEGEVVKKDLKSAYALMEKAAKKDLPRAQFNLGVMLYNGSGVPRDYLQASRWYQKAADQNYALAQFNLALMYFEGKGVAKSTEMSYVWNIIAAKNAYRMAEKSRDMDEHKLTVDEIKASREKADTIYQKIIQQRELKLRQIP</sequence>
<dbReference type="SMART" id="SM00671">
    <property type="entry name" value="SEL1"/>
    <property type="match status" value="4"/>
</dbReference>
<evidence type="ECO:0000256" key="1">
    <source>
        <dbReference type="SAM" id="SignalP"/>
    </source>
</evidence>
<dbReference type="Pfam" id="PF08238">
    <property type="entry name" value="Sel1"/>
    <property type="match status" value="4"/>
</dbReference>
<dbReference type="Gene3D" id="1.25.40.10">
    <property type="entry name" value="Tetratricopeptide repeat domain"/>
    <property type="match status" value="1"/>
</dbReference>
<dbReference type="PANTHER" id="PTHR43628:SF1">
    <property type="entry name" value="CHITIN SYNTHASE REGULATORY FACTOR 2-RELATED"/>
    <property type="match status" value="1"/>
</dbReference>
<feature type="chain" id="PRO_5013324769" evidence="1">
    <location>
        <begin position="22"/>
        <end position="240"/>
    </location>
</feature>
<dbReference type="PANTHER" id="PTHR43628">
    <property type="entry name" value="ACTIVATOR OF C KINASE PROTEIN 1-RELATED"/>
    <property type="match status" value="1"/>
</dbReference>
<dbReference type="AlphaFoldDB" id="A0A222G8E6"/>
<feature type="signal peptide" evidence="1">
    <location>
        <begin position="1"/>
        <end position="21"/>
    </location>
</feature>
<evidence type="ECO:0000313" key="3">
    <source>
        <dbReference type="Proteomes" id="UP000202259"/>
    </source>
</evidence>
<dbReference type="KEGG" id="cber:B5D82_10575"/>